<name>A0A9X8QXY8_9ACTN</name>
<dbReference type="AlphaFoldDB" id="A0A9X8QXY8"/>
<evidence type="ECO:0000256" key="1">
    <source>
        <dbReference type="ARBA" id="ARBA00004651"/>
    </source>
</evidence>
<feature type="domain" description="Membrane transport protein MMPL" evidence="8">
    <location>
        <begin position="8"/>
        <end position="123"/>
    </location>
</feature>
<dbReference type="InterPro" id="IPR004869">
    <property type="entry name" value="MMPL_dom"/>
</dbReference>
<comment type="similarity">
    <text evidence="2">Belongs to the resistance-nodulation-cell division (RND) (TC 2.A.6) family. MmpL subfamily.</text>
</comment>
<protein>
    <submittedName>
        <fullName evidence="9">Drug exporter of the RND superfamily</fullName>
    </submittedName>
</protein>
<comment type="subcellular location">
    <subcellularLocation>
        <location evidence="1">Cell membrane</location>
        <topology evidence="1">Multi-pass membrane protein</topology>
    </subcellularLocation>
</comment>
<sequence length="125" mass="13369">MVTVQAKGAKAAGDKVGEALRKRDGVASVSPTAANKEDDTAIFNVLPKTGPTEHKTEELVRELRATAGDLEQRTACRILVTGQPAMFIDFSQTLDDALLPYLGLVVGLAFLLLTVVFRSLLVPSM</sequence>
<dbReference type="PANTHER" id="PTHR33406:SF11">
    <property type="entry name" value="MEMBRANE PROTEIN SCO6666-RELATED"/>
    <property type="match status" value="1"/>
</dbReference>
<evidence type="ECO:0000256" key="2">
    <source>
        <dbReference type="ARBA" id="ARBA00010157"/>
    </source>
</evidence>
<evidence type="ECO:0000256" key="7">
    <source>
        <dbReference type="SAM" id="Phobius"/>
    </source>
</evidence>
<keyword evidence="4 7" id="KW-0812">Transmembrane</keyword>
<keyword evidence="6 7" id="KW-0472">Membrane</keyword>
<evidence type="ECO:0000256" key="4">
    <source>
        <dbReference type="ARBA" id="ARBA00022692"/>
    </source>
</evidence>
<evidence type="ECO:0000313" key="10">
    <source>
        <dbReference type="Proteomes" id="UP000184388"/>
    </source>
</evidence>
<proteinExistence type="inferred from homology"/>
<dbReference type="InterPro" id="IPR050545">
    <property type="entry name" value="Mycobact_MmpL"/>
</dbReference>
<evidence type="ECO:0000256" key="6">
    <source>
        <dbReference type="ARBA" id="ARBA00023136"/>
    </source>
</evidence>
<dbReference type="GO" id="GO:0005886">
    <property type="term" value="C:plasma membrane"/>
    <property type="evidence" value="ECO:0007669"/>
    <property type="project" value="UniProtKB-SubCell"/>
</dbReference>
<gene>
    <name evidence="9" type="ORF">SAMN05216268_116180</name>
</gene>
<reference evidence="10" key="1">
    <citation type="submission" date="2016-11" db="EMBL/GenBank/DDBJ databases">
        <authorList>
            <person name="Jaros S."/>
            <person name="Januszkiewicz K."/>
            <person name="Wedrychowicz H."/>
        </authorList>
    </citation>
    <scope>NUCLEOTIDE SEQUENCE [LARGE SCALE GENOMIC DNA]</scope>
    <source>
        <strain evidence="10">CGMCC 4.3555</strain>
    </source>
</reference>
<dbReference type="Pfam" id="PF03176">
    <property type="entry name" value="MMPL"/>
    <property type="match status" value="1"/>
</dbReference>
<evidence type="ECO:0000313" key="9">
    <source>
        <dbReference type="EMBL" id="SHM94186.1"/>
    </source>
</evidence>
<evidence type="ECO:0000256" key="3">
    <source>
        <dbReference type="ARBA" id="ARBA00022475"/>
    </source>
</evidence>
<dbReference type="PANTHER" id="PTHR33406">
    <property type="entry name" value="MEMBRANE PROTEIN MJ1562-RELATED"/>
    <property type="match status" value="1"/>
</dbReference>
<evidence type="ECO:0000259" key="8">
    <source>
        <dbReference type="Pfam" id="PF03176"/>
    </source>
</evidence>
<evidence type="ECO:0000256" key="5">
    <source>
        <dbReference type="ARBA" id="ARBA00022989"/>
    </source>
</evidence>
<dbReference type="Proteomes" id="UP000184388">
    <property type="component" value="Unassembled WGS sequence"/>
</dbReference>
<feature type="transmembrane region" description="Helical" evidence="7">
    <location>
        <begin position="98"/>
        <end position="121"/>
    </location>
</feature>
<dbReference type="RefSeq" id="WP_286160412.1">
    <property type="nucleotide sequence ID" value="NZ_FRBK01000016.1"/>
</dbReference>
<accession>A0A9X8QXY8</accession>
<keyword evidence="5 7" id="KW-1133">Transmembrane helix</keyword>
<organism evidence="9 10">
    <name type="scientific">Streptomyces yunnanensis</name>
    <dbReference type="NCBI Taxonomy" id="156453"/>
    <lineage>
        <taxon>Bacteria</taxon>
        <taxon>Bacillati</taxon>
        <taxon>Actinomycetota</taxon>
        <taxon>Actinomycetes</taxon>
        <taxon>Kitasatosporales</taxon>
        <taxon>Streptomycetaceae</taxon>
        <taxon>Streptomyces</taxon>
    </lineage>
</organism>
<comment type="caution">
    <text evidence="9">The sequence shown here is derived from an EMBL/GenBank/DDBJ whole genome shotgun (WGS) entry which is preliminary data.</text>
</comment>
<dbReference type="EMBL" id="FRBK01000016">
    <property type="protein sequence ID" value="SHM94186.1"/>
    <property type="molecule type" value="Genomic_DNA"/>
</dbReference>
<keyword evidence="3" id="KW-1003">Cell membrane</keyword>